<dbReference type="Pfam" id="PF10865">
    <property type="entry name" value="DUF2703"/>
    <property type="match status" value="1"/>
</dbReference>
<sequence>MRQVTIEWRHLDVDGQTCERCGDTGNALNDAIRALNCECAAQEVVFLLRDTPLSCADLDQSNAIRIDGRHIDALLPDTSVGSSDCASCATLVGDETAACRTLKQGEERFETIPPELIREAACRLVDCCGRGCG</sequence>
<name>A0A4R8ITM2_9GAMM</name>
<proteinExistence type="predicted"/>
<dbReference type="RefSeq" id="WP_134084267.1">
    <property type="nucleotide sequence ID" value="NZ_SOQX01000005.1"/>
</dbReference>
<dbReference type="AlphaFoldDB" id="A0A4R8ITM2"/>
<organism evidence="1 2">
    <name type="scientific">Thiohalophilus thiocyanatoxydans</name>
    <dbReference type="NCBI Taxonomy" id="381308"/>
    <lineage>
        <taxon>Bacteria</taxon>
        <taxon>Pseudomonadati</taxon>
        <taxon>Pseudomonadota</taxon>
        <taxon>Gammaproteobacteria</taxon>
        <taxon>Thiohalomonadales</taxon>
        <taxon>Thiohalophilaceae</taxon>
        <taxon>Thiohalophilus</taxon>
    </lineage>
</organism>
<evidence type="ECO:0000313" key="1">
    <source>
        <dbReference type="EMBL" id="TDY00603.1"/>
    </source>
</evidence>
<dbReference type="OrthoDB" id="9809963at2"/>
<evidence type="ECO:0000313" key="2">
    <source>
        <dbReference type="Proteomes" id="UP000294914"/>
    </source>
</evidence>
<comment type="caution">
    <text evidence="1">The sequence shown here is derived from an EMBL/GenBank/DDBJ whole genome shotgun (WGS) entry which is preliminary data.</text>
</comment>
<keyword evidence="2" id="KW-1185">Reference proteome</keyword>
<dbReference type="EMBL" id="SOQX01000005">
    <property type="protein sequence ID" value="TDY00603.1"/>
    <property type="molecule type" value="Genomic_DNA"/>
</dbReference>
<protein>
    <submittedName>
        <fullName evidence="1">Uncharacterized protein DUF2703</fullName>
    </submittedName>
</protein>
<accession>A0A4R8ITM2</accession>
<dbReference type="Proteomes" id="UP000294914">
    <property type="component" value="Unassembled WGS sequence"/>
</dbReference>
<reference evidence="1 2" key="1">
    <citation type="submission" date="2019-03" db="EMBL/GenBank/DDBJ databases">
        <title>Genomic Encyclopedia of Type Strains, Phase IV (KMG-IV): sequencing the most valuable type-strain genomes for metagenomic binning, comparative biology and taxonomic classification.</title>
        <authorList>
            <person name="Goeker M."/>
        </authorList>
    </citation>
    <scope>NUCLEOTIDE SEQUENCE [LARGE SCALE GENOMIC DNA]</scope>
    <source>
        <strain evidence="1 2">DSM 16326</strain>
    </source>
</reference>
<dbReference type="InterPro" id="IPR021219">
    <property type="entry name" value="DUF2703"/>
</dbReference>
<gene>
    <name evidence="1" type="ORF">EDC23_2107</name>
</gene>